<reference evidence="2 3" key="2">
    <citation type="journal article" date="2016" name="Genome Announc.">
        <title>Complete Genome Sequence of the Highly Virulent Aeromonas schubertii Strain WL1483, Isolated from Diseased Snakehead Fish (Channa argus) in China.</title>
        <authorList>
            <person name="Liu L."/>
            <person name="Li N."/>
            <person name="Zhang D."/>
            <person name="Fu X."/>
            <person name="Shi C."/>
            <person name="Lin Q."/>
            <person name="Hao G."/>
        </authorList>
    </citation>
    <scope>NUCLEOTIDE SEQUENCE [LARGE SCALE GENOMIC DNA]</scope>
    <source>
        <strain evidence="2 3">WL1483</strain>
    </source>
</reference>
<name>A0A0S2SD00_9GAMM</name>
<accession>A0A0S2SD00</accession>
<reference evidence="3" key="1">
    <citation type="submission" date="2015-10" db="EMBL/GenBank/DDBJ databases">
        <title>Complete Genome Sequence of Aeromonas schubertii strain WL1483.</title>
        <authorList>
            <person name="Liu L."/>
        </authorList>
    </citation>
    <scope>NUCLEOTIDE SEQUENCE [LARGE SCALE GENOMIC DNA]</scope>
    <source>
        <strain evidence="3">WL1483</strain>
    </source>
</reference>
<dbReference type="RefSeq" id="WP_060585432.1">
    <property type="nucleotide sequence ID" value="NZ_CP013067.1"/>
</dbReference>
<dbReference type="PANTHER" id="PTHR41786">
    <property type="entry name" value="MOTILITY ACCESSORY FACTOR MAF"/>
    <property type="match status" value="1"/>
</dbReference>
<organism evidence="2 3">
    <name type="scientific">Aeromonas schubertii</name>
    <dbReference type="NCBI Taxonomy" id="652"/>
    <lineage>
        <taxon>Bacteria</taxon>
        <taxon>Pseudomonadati</taxon>
        <taxon>Pseudomonadota</taxon>
        <taxon>Gammaproteobacteria</taxon>
        <taxon>Aeromonadales</taxon>
        <taxon>Aeromonadaceae</taxon>
        <taxon>Aeromonas</taxon>
    </lineage>
</organism>
<dbReference type="InterPro" id="IPR002826">
    <property type="entry name" value="MptE-like"/>
</dbReference>
<evidence type="ECO:0000313" key="3">
    <source>
        <dbReference type="Proteomes" id="UP000058114"/>
    </source>
</evidence>
<gene>
    <name evidence="2" type="ORF">WL1483_153</name>
</gene>
<dbReference type="Pfam" id="PF01973">
    <property type="entry name" value="MptE-like"/>
    <property type="match status" value="1"/>
</dbReference>
<evidence type="ECO:0000313" key="2">
    <source>
        <dbReference type="EMBL" id="ALP39572.1"/>
    </source>
</evidence>
<proteinExistence type="predicted"/>
<sequence>MNEELLRHHLALIETRWPALAATLAEAQLGELQVELCEGLGSTLLVNGIQLTSRHDRVAEAELQAANLPAARTLHLYGTGLGDLQRTLLTRSDLETLHVHILNHSLFTLVLALLEQDDWLQDPRVKLTLASDEQEIALPFFALPSELILVEEGASRVRDRLVGEITLPFVNRRFTPEDPTLQSRLQGNLTLLAQDGDVTELFGSESGRRALILGSGPTLSDHVAELATLVARPERPLIIAADTACRTLFAHGITPDWVVSIDHQIWGDRLPPADCGLVYFPLVPNSTLQAWQGRRFAAYSPSPLYASVRQQHPKGELFSGGSVIHVATDLAVRMGCNELVLLGVDLAFVGEQTHSGWSPGELGSCSQSSKHWVLNGHGQRVATSVNFATYRAQLERYIAAHPDVYFYNATREGADITGCPYLPEALR</sequence>
<dbReference type="Proteomes" id="UP000058114">
    <property type="component" value="Chromosome"/>
</dbReference>
<dbReference type="EMBL" id="CP013067">
    <property type="protein sequence ID" value="ALP39572.1"/>
    <property type="molecule type" value="Genomic_DNA"/>
</dbReference>
<dbReference type="PANTHER" id="PTHR41786:SF1">
    <property type="entry name" value="6-HYDROXYMETHYLPTERIN DIPHOSPHOKINASE MPTE-LIKE DOMAIN-CONTAINING PROTEIN"/>
    <property type="match status" value="1"/>
</dbReference>
<dbReference type="AlphaFoldDB" id="A0A0S2SD00"/>
<feature type="domain" description="6-hydroxymethylpterin diphosphokinase MptE-like" evidence="1">
    <location>
        <begin position="188"/>
        <end position="349"/>
    </location>
</feature>
<dbReference type="KEGG" id="asr:WL1483_153"/>
<dbReference type="PATRIC" id="fig|652.5.peg.1718"/>
<evidence type="ECO:0000259" key="1">
    <source>
        <dbReference type="Pfam" id="PF01973"/>
    </source>
</evidence>
<protein>
    <recommendedName>
        <fullName evidence="1">6-hydroxymethylpterin diphosphokinase MptE-like domain-containing protein</fullName>
    </recommendedName>
</protein>